<sequence length="606" mass="64874">MKRRLIPSILALLLAAPATAAEVPAALNKAEELAALPGGAWLSLDKRGLRLVAADGRERASLLLRGEQLDLRPADGGALAIVIDSNAERLLPVRVDTRAGTLAVLPALPDTGFGIEAACMYRDRQGLDHAFLVAKDGQAQQWLLGSEPRLVRRLALPTGVEHCRVDDAHATLFVSEEEMGVWAYGAEAEGPSARTPVALHAPWGKLKETVGALAVLPGGLAAIDDKGALLSWRREGASWRALPTRPLGARQLASNSLLVQTGKGWQAPLLNWKAGTAPAPALPVVLPRMQTEPVARAGDAADDPAIWVHPTDPTQSRVLGTNKKQGLLVYDLQGRQTQLLESGRLNNVDLRQDIRFGLERFDLAVATQRDENAMVLFTIDTKGELREAARLPTGLGDIYGTCAFRTAEGGLDAFVNDKDGRYEHYRITRADGRFGARLVRTFRLASQPEGCVADDRSGLLFVGEEKRGLWVTSARADQPATLTMVMPVGPLLHADVEGMGIYHGADKSWLVVSSQGNNSYVVLDAAAPFTVRGAFRIGMDAAKGIDGASETDGLEVTSANLGGVYGKGMLVVQDGFKRMPDGPQNFKGVAWEDIAAALKLDSGTRQ</sequence>
<feature type="domain" description="BPP" evidence="2">
    <location>
        <begin position="275"/>
        <end position="598"/>
    </location>
</feature>
<evidence type="ECO:0000256" key="1">
    <source>
        <dbReference type="SAM" id="SignalP"/>
    </source>
</evidence>
<feature type="signal peptide" evidence="1">
    <location>
        <begin position="1"/>
        <end position="20"/>
    </location>
</feature>
<protein>
    <submittedName>
        <fullName evidence="3">Phytase</fullName>
    </submittedName>
</protein>
<dbReference type="RefSeq" id="WP_258826084.1">
    <property type="nucleotide sequence ID" value="NZ_JANUHA010000001.1"/>
</dbReference>
<keyword evidence="4" id="KW-1185">Reference proteome</keyword>
<comment type="caution">
    <text evidence="3">The sequence shown here is derived from an EMBL/GenBank/DDBJ whole genome shotgun (WGS) entry which is preliminary data.</text>
</comment>
<evidence type="ECO:0000259" key="2">
    <source>
        <dbReference type="PROSITE" id="PS51662"/>
    </source>
</evidence>
<dbReference type="EMBL" id="JANUHA010000001">
    <property type="protein sequence ID" value="MCS0594999.1"/>
    <property type="molecule type" value="Genomic_DNA"/>
</dbReference>
<dbReference type="PROSITE" id="PS51662">
    <property type="entry name" value="BP_PHYTASE"/>
    <property type="match status" value="2"/>
</dbReference>
<dbReference type="InterPro" id="IPR003431">
    <property type="entry name" value="B-propeller_Phytase"/>
</dbReference>
<gene>
    <name evidence="3" type="ORF">NX780_01410</name>
</gene>
<evidence type="ECO:0000313" key="4">
    <source>
        <dbReference type="Proteomes" id="UP001206572"/>
    </source>
</evidence>
<dbReference type="InterPro" id="IPR011042">
    <property type="entry name" value="6-blade_b-propeller_TolB-like"/>
</dbReference>
<reference evidence="3 4" key="1">
    <citation type="submission" date="2022-08" db="EMBL/GenBank/DDBJ databases">
        <title>Reclassification of Massilia species as members of the genera Telluria, Duganella, Pseudoduganella, Mokoshia gen. nov. and Zemynaea gen. nov. using orthogonal and non-orthogonal genome-based approaches.</title>
        <authorList>
            <person name="Bowman J.P."/>
        </authorList>
    </citation>
    <scope>NUCLEOTIDE SEQUENCE [LARGE SCALE GENOMIC DNA]</scope>
    <source>
        <strain evidence="3 4">JCM 31661</strain>
    </source>
</reference>
<evidence type="ECO:0000313" key="3">
    <source>
        <dbReference type="EMBL" id="MCS0594999.1"/>
    </source>
</evidence>
<feature type="chain" id="PRO_5046861050" evidence="1">
    <location>
        <begin position="21"/>
        <end position="606"/>
    </location>
</feature>
<proteinExistence type="predicted"/>
<dbReference type="Proteomes" id="UP001206572">
    <property type="component" value="Unassembled WGS sequence"/>
</dbReference>
<name>A0ABT2AFJ2_9BURK</name>
<dbReference type="Gene3D" id="2.120.10.30">
    <property type="entry name" value="TolB, C-terminal domain"/>
    <property type="match status" value="2"/>
</dbReference>
<dbReference type="SUPFAM" id="SSF50956">
    <property type="entry name" value="Thermostable phytase (3-phytase)"/>
    <property type="match status" value="2"/>
</dbReference>
<organism evidence="3 4">
    <name type="scientific">Massilia agri</name>
    <dbReference type="NCBI Taxonomy" id="1886785"/>
    <lineage>
        <taxon>Bacteria</taxon>
        <taxon>Pseudomonadati</taxon>
        <taxon>Pseudomonadota</taxon>
        <taxon>Betaproteobacteria</taxon>
        <taxon>Burkholderiales</taxon>
        <taxon>Oxalobacteraceae</taxon>
        <taxon>Telluria group</taxon>
        <taxon>Massilia</taxon>
    </lineage>
</organism>
<dbReference type="Pfam" id="PF02333">
    <property type="entry name" value="Phytase"/>
    <property type="match status" value="1"/>
</dbReference>
<keyword evidence="1" id="KW-0732">Signal</keyword>
<accession>A0ABT2AFJ2</accession>
<feature type="domain" description="BPP" evidence="2">
    <location>
        <begin position="6"/>
        <end position="230"/>
    </location>
</feature>